<dbReference type="PROSITE" id="PS50222">
    <property type="entry name" value="EF_HAND_2"/>
    <property type="match status" value="2"/>
</dbReference>
<sequence>MLASFQQQPLVRKMIKSQVEFSMPQTKTTSDLLLQNQRSSYQQYRKQTQQSDEISVQKLFFRTTEPSIQETPSSLYLTRQREEPFITTTSKFQEQKYQQRIDFSNSEHKNSIVELPKFRMVASMYGRSIMSTAKINRRMAESSDSEFFMQQSGLRQMIICNQLFMEDERFLYQFMFVPDLTQPKERFDDFIKCLRNVQKINSKRLYFYLKDGTPVNSHLDIPPIYKTLIYSQNSVYRPFDNPQLDLLEQQCKTYNFLQINKKQFKNSNSQVDDIIRTLNDGQDKQYNSKELKSQLKNVSLRKQSQRNSLEKLIKPTQFIYINDYNQKQEKNNIQIDKTEVQESNKMELFDDILQLYDQELKKLDFNQNQPDDINQIQFDNENEEMRSKIKQAATFLEPLLSKFLNQPSKKEEINYEQFQMNNNMEQKKQSKTQQNFVHKNIKRRISHKFSLQQLLKINRELFIQNIPKLLSSSNFSRYELHNTYILYCALQQITSQRYKYYNINDGVDYQTYRRGIFQIFFQNEFLAQQIFNRIDYNYSGFLNWEEFLKLMMSIKAKTVVEKIDLFISISDSDGNGRLSHDEIFKLAKLCLSHYVQDKGEFLDILCEYYTRLIFQIVDKDVTEEIPFEEIKKAILENKQDSDLLLMFCGADV</sequence>
<dbReference type="InterPro" id="IPR002048">
    <property type="entry name" value="EF_hand_dom"/>
</dbReference>
<dbReference type="OrthoDB" id="285536at2759"/>
<evidence type="ECO:0000313" key="3">
    <source>
        <dbReference type="Proteomes" id="UP000692954"/>
    </source>
</evidence>
<keyword evidence="3" id="KW-1185">Reference proteome</keyword>
<feature type="domain" description="EF-hand" evidence="1">
    <location>
        <begin position="522"/>
        <end position="557"/>
    </location>
</feature>
<protein>
    <recommendedName>
        <fullName evidence="1">EF-hand domain-containing protein</fullName>
    </recommendedName>
</protein>
<dbReference type="SMART" id="SM00054">
    <property type="entry name" value="EFh"/>
    <property type="match status" value="3"/>
</dbReference>
<evidence type="ECO:0000259" key="1">
    <source>
        <dbReference type="PROSITE" id="PS50222"/>
    </source>
</evidence>
<name>A0A8S1QD01_9CILI</name>
<feature type="domain" description="EF-hand" evidence="1">
    <location>
        <begin position="558"/>
        <end position="593"/>
    </location>
</feature>
<dbReference type="Proteomes" id="UP000692954">
    <property type="component" value="Unassembled WGS sequence"/>
</dbReference>
<organism evidence="2 3">
    <name type="scientific">Paramecium sonneborni</name>
    <dbReference type="NCBI Taxonomy" id="65129"/>
    <lineage>
        <taxon>Eukaryota</taxon>
        <taxon>Sar</taxon>
        <taxon>Alveolata</taxon>
        <taxon>Ciliophora</taxon>
        <taxon>Intramacronucleata</taxon>
        <taxon>Oligohymenophorea</taxon>
        <taxon>Peniculida</taxon>
        <taxon>Parameciidae</taxon>
        <taxon>Paramecium</taxon>
    </lineage>
</organism>
<comment type="caution">
    <text evidence="2">The sequence shown here is derived from an EMBL/GenBank/DDBJ whole genome shotgun (WGS) entry which is preliminary data.</text>
</comment>
<dbReference type="Pfam" id="PF13499">
    <property type="entry name" value="EF-hand_7"/>
    <property type="match status" value="1"/>
</dbReference>
<dbReference type="AlphaFoldDB" id="A0A8S1QD01"/>
<reference evidence="2" key="1">
    <citation type="submission" date="2021-01" db="EMBL/GenBank/DDBJ databases">
        <authorList>
            <consortium name="Genoscope - CEA"/>
            <person name="William W."/>
        </authorList>
    </citation>
    <scope>NUCLEOTIDE SEQUENCE</scope>
</reference>
<dbReference type="PROSITE" id="PS00018">
    <property type="entry name" value="EF_HAND_1"/>
    <property type="match status" value="1"/>
</dbReference>
<dbReference type="GO" id="GO:0005509">
    <property type="term" value="F:calcium ion binding"/>
    <property type="evidence" value="ECO:0007669"/>
    <property type="project" value="InterPro"/>
</dbReference>
<dbReference type="EMBL" id="CAJJDN010000103">
    <property type="protein sequence ID" value="CAD8113582.1"/>
    <property type="molecule type" value="Genomic_DNA"/>
</dbReference>
<dbReference type="InterPro" id="IPR018247">
    <property type="entry name" value="EF_Hand_1_Ca_BS"/>
</dbReference>
<dbReference type="CDD" id="cd00051">
    <property type="entry name" value="EFh"/>
    <property type="match status" value="1"/>
</dbReference>
<accession>A0A8S1QD01</accession>
<gene>
    <name evidence="2" type="ORF">PSON_ATCC_30995.1.T1030202</name>
</gene>
<evidence type="ECO:0000313" key="2">
    <source>
        <dbReference type="EMBL" id="CAD8113582.1"/>
    </source>
</evidence>
<proteinExistence type="predicted"/>